<dbReference type="GO" id="GO:0051246">
    <property type="term" value="P:regulation of protein metabolic process"/>
    <property type="evidence" value="ECO:0007669"/>
    <property type="project" value="UniProtKB-ARBA"/>
</dbReference>
<proteinExistence type="inferred from homology"/>
<dbReference type="InterPro" id="IPR001139">
    <property type="entry name" value="Glyco_hydro_30"/>
</dbReference>
<dbReference type="SUPFAM" id="SSF51445">
    <property type="entry name" value="(Trans)glycosidases"/>
    <property type="match status" value="1"/>
</dbReference>
<dbReference type="OMA" id="MQTENEC"/>
<dbReference type="GO" id="GO:0004348">
    <property type="term" value="F:glucosylceramidase activity"/>
    <property type="evidence" value="ECO:0007669"/>
    <property type="project" value="UniProtKB-EC"/>
</dbReference>
<evidence type="ECO:0000256" key="2">
    <source>
        <dbReference type="ARBA" id="ARBA00004991"/>
    </source>
</evidence>
<dbReference type="GO" id="GO:0006914">
    <property type="term" value="P:autophagy"/>
    <property type="evidence" value="ECO:0007669"/>
    <property type="project" value="UniProtKB-ARBA"/>
</dbReference>
<feature type="domain" description="Glycosyl hydrolase family 30 TIM-barrel" evidence="12">
    <location>
        <begin position="120"/>
        <end position="469"/>
    </location>
</feature>
<dbReference type="PANTHER" id="PTHR11069">
    <property type="entry name" value="GLUCOSYLCERAMIDASE"/>
    <property type="match status" value="1"/>
</dbReference>
<evidence type="ECO:0000256" key="6">
    <source>
        <dbReference type="ARBA" id="ARBA00022729"/>
    </source>
</evidence>
<dbReference type="InterPro" id="IPR033453">
    <property type="entry name" value="Glyco_hydro_30_TIM-barrel"/>
</dbReference>
<dbReference type="PANTHER" id="PTHR11069:SF23">
    <property type="entry name" value="LYSOSOMAL ACID GLUCOSYLCERAMIDASE"/>
    <property type="match status" value="1"/>
</dbReference>
<dbReference type="FunCoup" id="A0A1S3I0N5">
    <property type="interactions" value="218"/>
</dbReference>
<dbReference type="GO" id="GO:0005102">
    <property type="term" value="F:signaling receptor binding"/>
    <property type="evidence" value="ECO:0007669"/>
    <property type="project" value="UniProtKB-ARBA"/>
</dbReference>
<dbReference type="GO" id="GO:0032006">
    <property type="term" value="P:regulation of TOR signaling"/>
    <property type="evidence" value="ECO:0007669"/>
    <property type="project" value="UniProtKB-ARBA"/>
</dbReference>
<reference evidence="15" key="1">
    <citation type="submission" date="2025-08" db="UniProtKB">
        <authorList>
            <consortium name="RefSeq"/>
        </authorList>
    </citation>
    <scope>IDENTIFICATION</scope>
    <source>
        <tissue evidence="15">Gonads</tissue>
    </source>
</reference>
<keyword evidence="8 10" id="KW-0746">Sphingolipid metabolism</keyword>
<dbReference type="KEGG" id="lak:106159240"/>
<dbReference type="GO" id="GO:0010605">
    <property type="term" value="P:negative regulation of macromolecule metabolic process"/>
    <property type="evidence" value="ECO:0007669"/>
    <property type="project" value="UniProtKB-ARBA"/>
</dbReference>
<accession>A0A1S3I0N5</accession>
<dbReference type="OrthoDB" id="2160638at2759"/>
<dbReference type="AlphaFoldDB" id="A0A1S3I0N5"/>
<keyword evidence="11" id="KW-0812">Transmembrane</keyword>
<comment type="pathway">
    <text evidence="3">Lipid metabolism.</text>
</comment>
<dbReference type="GO" id="GO:0008202">
    <property type="term" value="P:steroid metabolic process"/>
    <property type="evidence" value="ECO:0007669"/>
    <property type="project" value="UniProtKB-ARBA"/>
</dbReference>
<evidence type="ECO:0000256" key="10">
    <source>
        <dbReference type="RuleBase" id="RU361188"/>
    </source>
</evidence>
<keyword evidence="9 10" id="KW-0443">Lipid metabolism</keyword>
<keyword evidence="7 10" id="KW-0378">Hydrolase</keyword>
<organism evidence="14 15">
    <name type="scientific">Lingula anatina</name>
    <name type="common">Brachiopod</name>
    <name type="synonym">Lingula unguis</name>
    <dbReference type="NCBI Taxonomy" id="7574"/>
    <lineage>
        <taxon>Eukaryota</taxon>
        <taxon>Metazoa</taxon>
        <taxon>Spiralia</taxon>
        <taxon>Lophotrochozoa</taxon>
        <taxon>Brachiopoda</taxon>
        <taxon>Linguliformea</taxon>
        <taxon>Lingulata</taxon>
        <taxon>Lingulida</taxon>
        <taxon>Linguloidea</taxon>
        <taxon>Lingulidae</taxon>
        <taxon>Lingula</taxon>
    </lineage>
</organism>
<evidence type="ECO:0000256" key="1">
    <source>
        <dbReference type="ARBA" id="ARBA00001013"/>
    </source>
</evidence>
<dbReference type="GO" id="GO:0007040">
    <property type="term" value="P:lysosome organization"/>
    <property type="evidence" value="ECO:0007669"/>
    <property type="project" value="UniProtKB-ARBA"/>
</dbReference>
<feature type="domain" description="Glycosyl hydrolase family 30 beta sandwich" evidence="13">
    <location>
        <begin position="472"/>
        <end position="534"/>
    </location>
</feature>
<dbReference type="Proteomes" id="UP000085678">
    <property type="component" value="Unplaced"/>
</dbReference>
<keyword evidence="14" id="KW-1185">Reference proteome</keyword>
<dbReference type="Pfam" id="PF02055">
    <property type="entry name" value="Glyco_hydro_30"/>
    <property type="match status" value="1"/>
</dbReference>
<dbReference type="GO" id="GO:0005764">
    <property type="term" value="C:lysosome"/>
    <property type="evidence" value="ECO:0007669"/>
    <property type="project" value="UniProtKB-ARBA"/>
</dbReference>
<dbReference type="STRING" id="7574.A0A1S3I0N5"/>
<evidence type="ECO:0000259" key="13">
    <source>
        <dbReference type="Pfam" id="PF17189"/>
    </source>
</evidence>
<dbReference type="RefSeq" id="XP_013390909.1">
    <property type="nucleotide sequence ID" value="XM_013535455.2"/>
</dbReference>
<evidence type="ECO:0000256" key="11">
    <source>
        <dbReference type="SAM" id="Phobius"/>
    </source>
</evidence>
<dbReference type="Pfam" id="PF17189">
    <property type="entry name" value="Glyco_hydro_30C"/>
    <property type="match status" value="1"/>
</dbReference>
<protein>
    <recommendedName>
        <fullName evidence="5 10">Glucosylceramidase</fullName>
        <ecNumber evidence="5 10">3.2.1.45</ecNumber>
    </recommendedName>
</protein>
<comment type="pathway">
    <text evidence="2">Sphingolipid metabolism.</text>
</comment>
<evidence type="ECO:0000313" key="15">
    <source>
        <dbReference type="RefSeq" id="XP_013390909.1"/>
    </source>
</evidence>
<evidence type="ECO:0000313" key="14">
    <source>
        <dbReference type="Proteomes" id="UP000085678"/>
    </source>
</evidence>
<dbReference type="GO" id="GO:0006066">
    <property type="term" value="P:alcohol metabolic process"/>
    <property type="evidence" value="ECO:0007669"/>
    <property type="project" value="UniProtKB-ARBA"/>
</dbReference>
<keyword evidence="10" id="KW-0326">Glycosidase</keyword>
<dbReference type="GO" id="GO:0016758">
    <property type="term" value="F:hexosyltransferase activity"/>
    <property type="evidence" value="ECO:0007669"/>
    <property type="project" value="UniProtKB-ARBA"/>
</dbReference>
<evidence type="ECO:0000256" key="3">
    <source>
        <dbReference type="ARBA" id="ARBA00005189"/>
    </source>
</evidence>
<dbReference type="GO" id="GO:0016241">
    <property type="term" value="P:regulation of macroautophagy"/>
    <property type="evidence" value="ECO:0007669"/>
    <property type="project" value="UniProtKB-ARBA"/>
</dbReference>
<keyword evidence="6" id="KW-0732">Signal</keyword>
<feature type="transmembrane region" description="Helical" evidence="11">
    <location>
        <begin position="12"/>
        <end position="36"/>
    </location>
</feature>
<dbReference type="GO" id="GO:0005774">
    <property type="term" value="C:vacuolar membrane"/>
    <property type="evidence" value="ECO:0007669"/>
    <property type="project" value="UniProtKB-ARBA"/>
</dbReference>
<evidence type="ECO:0000256" key="8">
    <source>
        <dbReference type="ARBA" id="ARBA00022919"/>
    </source>
</evidence>
<keyword evidence="11" id="KW-0472">Membrane</keyword>
<dbReference type="InterPro" id="IPR033452">
    <property type="entry name" value="GH30_C"/>
</dbReference>
<sequence>MTPRRNNCCVVHFSTVINWSVIVLTGIISLFCWGTLGAIPCARRDFSHGSVVCVCNASYCDTVDPLTSLTAGHYVVYQSSKAGARFAKTTGQFTKGKLEVNSASSVVLTINRSKTYQTMNGFGGAFTDAAGINILNVSVKTRTNLMNSYFSPEGLEYSIGRIPMASCDFSTHPYSYDDTPMDFSLSNFSLTKEDTKFKIPLIQQAQAMNHRKMKFFGSPWSAPSWMKTNKNMKGRGSLMGQPGGKYFKTWAQYFVRFIQEYQKQNITMWGITAQNEPSDGEIIDFPFQAMGWTADLQRDFIKTDLGPALQAAGFGSVKLMILDDNRIWLPLWAKTVLSDQVAAKYVSGIGVHWYLDTEWLVPASLLTDTHNLFPDKFILATEACAGSMPWQTKVILGSWDRAESYSRDIIEDISNWASGWTDWNLALNMQGGPNWVKNFVDSPIIVNAERDEFYKQPMFYVMGHFSKFVPPDSVRIDLTSSDSKSLLAVAFTAPDKSTVLVTNNRQNQNVAVVVKDSAVGTLTVTLPPHSIQTFVWRT</sequence>
<dbReference type="InParanoid" id="A0A1S3I0N5"/>
<dbReference type="FunFam" id="3.20.20.80:FF:000030">
    <property type="entry name" value="Lysosomal acid glucosylceramidase"/>
    <property type="match status" value="1"/>
</dbReference>
<dbReference type="GeneID" id="106159240"/>
<dbReference type="PRINTS" id="PR00843">
    <property type="entry name" value="GLHYDRLASE30"/>
</dbReference>
<dbReference type="SUPFAM" id="SSF51011">
    <property type="entry name" value="Glycosyl hydrolase domain"/>
    <property type="match status" value="2"/>
</dbReference>
<evidence type="ECO:0000256" key="5">
    <source>
        <dbReference type="ARBA" id="ARBA00012658"/>
    </source>
</evidence>
<comment type="similarity">
    <text evidence="4 10">Belongs to the glycosyl hydrolase 30 family.</text>
</comment>
<keyword evidence="11" id="KW-1133">Transmembrane helix</keyword>
<evidence type="ECO:0000256" key="4">
    <source>
        <dbReference type="ARBA" id="ARBA00005382"/>
    </source>
</evidence>
<comment type="catalytic activity">
    <reaction evidence="1">
        <text>a beta-D-glucosyl-(1&lt;-&gt;1')-N-acylsphing-4-enine + H2O = an N-acylsphing-4-enine + D-glucose</text>
        <dbReference type="Rhea" id="RHEA:13269"/>
        <dbReference type="ChEBI" id="CHEBI:4167"/>
        <dbReference type="ChEBI" id="CHEBI:15377"/>
        <dbReference type="ChEBI" id="CHEBI:22801"/>
        <dbReference type="ChEBI" id="CHEBI:52639"/>
        <dbReference type="EC" id="3.2.1.45"/>
    </reaction>
    <physiologicalReaction direction="left-to-right" evidence="1">
        <dbReference type="Rhea" id="RHEA:13270"/>
    </physiologicalReaction>
</comment>
<dbReference type="InterPro" id="IPR017853">
    <property type="entry name" value="GH"/>
</dbReference>
<dbReference type="EC" id="3.2.1.45" evidence="5 10"/>
<gene>
    <name evidence="15" type="primary">LOC106159240</name>
</gene>
<evidence type="ECO:0000256" key="9">
    <source>
        <dbReference type="ARBA" id="ARBA00023098"/>
    </source>
</evidence>
<dbReference type="GO" id="GO:0006680">
    <property type="term" value="P:glucosylceramide catabolic process"/>
    <property type="evidence" value="ECO:0007669"/>
    <property type="project" value="TreeGrafter"/>
</dbReference>
<evidence type="ECO:0000259" key="12">
    <source>
        <dbReference type="Pfam" id="PF02055"/>
    </source>
</evidence>
<dbReference type="GO" id="GO:0030163">
    <property type="term" value="P:protein catabolic process"/>
    <property type="evidence" value="ECO:0007669"/>
    <property type="project" value="UniProtKB-ARBA"/>
</dbReference>
<dbReference type="Gene3D" id="3.20.20.80">
    <property type="entry name" value="Glycosidases"/>
    <property type="match status" value="1"/>
</dbReference>
<dbReference type="GO" id="GO:0042391">
    <property type="term" value="P:regulation of membrane potential"/>
    <property type="evidence" value="ECO:0007669"/>
    <property type="project" value="UniProtKB-ARBA"/>
</dbReference>
<evidence type="ECO:0000256" key="7">
    <source>
        <dbReference type="ARBA" id="ARBA00022801"/>
    </source>
</evidence>
<name>A0A1S3I0N5_LINAN</name>